<evidence type="ECO:0000256" key="1">
    <source>
        <dbReference type="ARBA" id="ARBA00004571"/>
    </source>
</evidence>
<feature type="chain" id="PRO_5011683685" evidence="12">
    <location>
        <begin position="31"/>
        <end position="710"/>
    </location>
</feature>
<keyword evidence="16" id="KW-1185">Reference proteome</keyword>
<evidence type="ECO:0000256" key="2">
    <source>
        <dbReference type="ARBA" id="ARBA00009810"/>
    </source>
</evidence>
<dbReference type="InterPro" id="IPR000531">
    <property type="entry name" value="Beta-barrel_TonB"/>
</dbReference>
<dbReference type="CDD" id="cd01347">
    <property type="entry name" value="ligand_gated_channel"/>
    <property type="match status" value="1"/>
</dbReference>
<evidence type="ECO:0000313" key="16">
    <source>
        <dbReference type="Proteomes" id="UP000199412"/>
    </source>
</evidence>
<dbReference type="GO" id="GO:0009279">
    <property type="term" value="C:cell outer membrane"/>
    <property type="evidence" value="ECO:0007669"/>
    <property type="project" value="UniProtKB-SubCell"/>
</dbReference>
<dbReference type="GO" id="GO:0015232">
    <property type="term" value="F:heme transmembrane transporter activity"/>
    <property type="evidence" value="ECO:0007669"/>
    <property type="project" value="InterPro"/>
</dbReference>
<dbReference type="InterPro" id="IPR011276">
    <property type="entry name" value="TonB_haem/Hb_rcpt"/>
</dbReference>
<dbReference type="Proteomes" id="UP000199412">
    <property type="component" value="Unassembled WGS sequence"/>
</dbReference>
<reference evidence="15 16" key="1">
    <citation type="submission" date="2016-10" db="EMBL/GenBank/DDBJ databases">
        <authorList>
            <person name="de Groot N.N."/>
        </authorList>
    </citation>
    <scope>NUCLEOTIDE SEQUENCE [LARGE SCALE GENOMIC DNA]</scope>
    <source>
        <strain evidence="15 16">ATCC 700224</strain>
    </source>
</reference>
<dbReference type="Gene3D" id="2.40.170.20">
    <property type="entry name" value="TonB-dependent receptor, beta-barrel domain"/>
    <property type="match status" value="1"/>
</dbReference>
<name>A0A1G7HA42_9PROT</name>
<evidence type="ECO:0000256" key="6">
    <source>
        <dbReference type="ARBA" id="ARBA00022729"/>
    </source>
</evidence>
<dbReference type="GO" id="GO:0015344">
    <property type="term" value="F:siderophore uptake transmembrane transporter activity"/>
    <property type="evidence" value="ECO:0007669"/>
    <property type="project" value="TreeGrafter"/>
</dbReference>
<evidence type="ECO:0000256" key="8">
    <source>
        <dbReference type="ARBA" id="ARBA00023136"/>
    </source>
</evidence>
<protein>
    <submittedName>
        <fullName evidence="15">Hemoglobin/transferrin/lactoferrin receptor protein</fullName>
    </submittedName>
</protein>
<gene>
    <name evidence="15" type="ORF">SAMN05421720_11915</name>
</gene>
<evidence type="ECO:0000256" key="11">
    <source>
        <dbReference type="RuleBase" id="RU003357"/>
    </source>
</evidence>
<dbReference type="SUPFAM" id="SSF56935">
    <property type="entry name" value="Porins"/>
    <property type="match status" value="1"/>
</dbReference>
<keyword evidence="4 10" id="KW-1134">Transmembrane beta strand</keyword>
<dbReference type="InterPro" id="IPR036942">
    <property type="entry name" value="Beta-barrel_TonB_sf"/>
</dbReference>
<dbReference type="STRING" id="69960.SAMN05421720_11915"/>
<evidence type="ECO:0000256" key="10">
    <source>
        <dbReference type="PROSITE-ProRule" id="PRU01360"/>
    </source>
</evidence>
<keyword evidence="9 10" id="KW-0998">Cell outer membrane</keyword>
<comment type="similarity">
    <text evidence="2 10 11">Belongs to the TonB-dependent receptor family.</text>
</comment>
<evidence type="ECO:0000256" key="12">
    <source>
        <dbReference type="SAM" id="SignalP"/>
    </source>
</evidence>
<dbReference type="InterPro" id="IPR012910">
    <property type="entry name" value="Plug_dom"/>
</dbReference>
<evidence type="ECO:0000259" key="13">
    <source>
        <dbReference type="Pfam" id="PF00593"/>
    </source>
</evidence>
<dbReference type="RefSeq" id="WP_176793859.1">
    <property type="nucleotide sequence ID" value="NZ_FNAP01000019.1"/>
</dbReference>
<evidence type="ECO:0000313" key="15">
    <source>
        <dbReference type="EMBL" id="SDE97255.1"/>
    </source>
</evidence>
<dbReference type="EMBL" id="FNAP01000019">
    <property type="protein sequence ID" value="SDE97255.1"/>
    <property type="molecule type" value="Genomic_DNA"/>
</dbReference>
<dbReference type="NCBIfam" id="TIGR01785">
    <property type="entry name" value="TonB-hemin"/>
    <property type="match status" value="1"/>
</dbReference>
<evidence type="ECO:0000256" key="5">
    <source>
        <dbReference type="ARBA" id="ARBA00022692"/>
    </source>
</evidence>
<keyword evidence="3 10" id="KW-0813">Transport</keyword>
<keyword evidence="15" id="KW-0675">Receptor</keyword>
<dbReference type="Pfam" id="PF07715">
    <property type="entry name" value="Plug"/>
    <property type="match status" value="1"/>
</dbReference>
<feature type="signal peptide" evidence="12">
    <location>
        <begin position="1"/>
        <end position="30"/>
    </location>
</feature>
<keyword evidence="5 10" id="KW-0812">Transmembrane</keyword>
<organism evidence="15 16">
    <name type="scientific">Rhodospira trueperi</name>
    <dbReference type="NCBI Taxonomy" id="69960"/>
    <lineage>
        <taxon>Bacteria</taxon>
        <taxon>Pseudomonadati</taxon>
        <taxon>Pseudomonadota</taxon>
        <taxon>Alphaproteobacteria</taxon>
        <taxon>Rhodospirillales</taxon>
        <taxon>Rhodospirillaceae</taxon>
        <taxon>Rhodospira</taxon>
    </lineage>
</organism>
<keyword evidence="7 11" id="KW-0798">TonB box</keyword>
<evidence type="ECO:0000259" key="14">
    <source>
        <dbReference type="Pfam" id="PF07715"/>
    </source>
</evidence>
<accession>A0A1G7HA42</accession>
<dbReference type="InterPro" id="IPR010949">
    <property type="entry name" value="TonB_Hb/transfer/lactofer_rcpt"/>
</dbReference>
<dbReference type="NCBIfam" id="TIGR01786">
    <property type="entry name" value="TonB-hemlactrns"/>
    <property type="match status" value="1"/>
</dbReference>
<feature type="domain" description="TonB-dependent receptor-like beta-barrel" evidence="13">
    <location>
        <begin position="236"/>
        <end position="681"/>
    </location>
</feature>
<evidence type="ECO:0000256" key="4">
    <source>
        <dbReference type="ARBA" id="ARBA00022452"/>
    </source>
</evidence>
<dbReference type="Gene3D" id="2.170.130.10">
    <property type="entry name" value="TonB-dependent receptor, plug domain"/>
    <property type="match status" value="1"/>
</dbReference>
<keyword evidence="8 10" id="KW-0472">Membrane</keyword>
<dbReference type="GO" id="GO:0044718">
    <property type="term" value="P:siderophore transmembrane transport"/>
    <property type="evidence" value="ECO:0007669"/>
    <property type="project" value="TreeGrafter"/>
</dbReference>
<dbReference type="Pfam" id="PF00593">
    <property type="entry name" value="TonB_dep_Rec_b-barrel"/>
    <property type="match status" value="1"/>
</dbReference>
<evidence type="ECO:0000256" key="3">
    <source>
        <dbReference type="ARBA" id="ARBA00022448"/>
    </source>
</evidence>
<evidence type="ECO:0000256" key="7">
    <source>
        <dbReference type="ARBA" id="ARBA00023077"/>
    </source>
</evidence>
<comment type="subcellular location">
    <subcellularLocation>
        <location evidence="1 10">Cell outer membrane</location>
        <topology evidence="1 10">Multi-pass membrane protein</topology>
    </subcellularLocation>
</comment>
<dbReference type="InterPro" id="IPR037066">
    <property type="entry name" value="Plug_dom_sf"/>
</dbReference>
<evidence type="ECO:0000256" key="9">
    <source>
        <dbReference type="ARBA" id="ARBA00023237"/>
    </source>
</evidence>
<dbReference type="PANTHER" id="PTHR30069:SF41">
    <property type="entry name" value="HEME_HEMOPEXIN UTILIZATION PROTEIN C"/>
    <property type="match status" value="1"/>
</dbReference>
<sequence length="710" mass="76622">MVHSQRPRPERLALSLSLLGGVMVASHAHAQTTDESIATTAGAVRLPTVSVTATRNEIDPFAYPGMVSVIGREDLGTLQPSTPDDVLKLVPNVSFSGGPRRTGEVPSIRGFSGADVVILLDGARQTLDGGHDGRFFLDPSLLRGVEVLRGPASSLYGSGGTGGVIAFRTVEVDDYLDPGETFGVTTGLGGQTVNDEWSVTTTAYGRPLDGVDLLGSVTRRTSGSIELGSGETLDDADDSILSGLLKGGIDLGDHRIEASFSHFSNDAEEPNNGQGEGQQGLVEKATGNDTVRLAYSYDNPDDNLIDLDAVVYYNRTTVDEVRLDGLGAGPVGELLERTVETIGLRAENRSRFAFGEDTHLTLTYGGEAYQDTQEGATNGQPRAGAPDAEATFAGVFAQAELTLTRPLGLPGEVYLLPGLRFDHYDLSSDVADSDTVESRLSPRFGVTYRPADWAMVFANYGEAFRAPTFTEMYLTGTHFQIPMGPTTIVNRFIPNPDLKPQTTRTVEFGAGVDFEDVFAPRDMLNVKVSHFRQWGEDFIDLSVNQPALGWQCFGRPGACDGTTTSTNVPHAFLWGTEIEGRYETDRIRLSLGFASIDGENSETGEKLGALTPNTVTLDAGVKLPEVDALVGWRAKLASYFDKVDDPDEERDAYDVHDLYAVYQPSDGLLEGLRVDLGIDNVFDEDYSRVYTGVSEAGRNFKAMVQYSLAW</sequence>
<proteinExistence type="inferred from homology"/>
<dbReference type="PROSITE" id="PS52016">
    <property type="entry name" value="TONB_DEPENDENT_REC_3"/>
    <property type="match status" value="1"/>
</dbReference>
<dbReference type="AlphaFoldDB" id="A0A1G7HA42"/>
<keyword evidence="6 12" id="KW-0732">Signal</keyword>
<feature type="domain" description="TonB-dependent receptor plug" evidence="14">
    <location>
        <begin position="63"/>
        <end position="164"/>
    </location>
</feature>
<dbReference type="InterPro" id="IPR039426">
    <property type="entry name" value="TonB-dep_rcpt-like"/>
</dbReference>
<dbReference type="PANTHER" id="PTHR30069">
    <property type="entry name" value="TONB-DEPENDENT OUTER MEMBRANE RECEPTOR"/>
    <property type="match status" value="1"/>
</dbReference>